<dbReference type="PROSITE" id="PS50921">
    <property type="entry name" value="ANTAR"/>
    <property type="match status" value="1"/>
</dbReference>
<dbReference type="SUPFAM" id="SSF52172">
    <property type="entry name" value="CheY-like"/>
    <property type="match status" value="1"/>
</dbReference>
<sequence>MALRVILADRSSGRSAMLEQALKDHGYEVVARLGENQDLLSSVRDLQPDIILIDMDMPDRDTLESMRMINQQVPRPVVMFADQSDGGMIESAVRAGVSAYIVDGLDPKRLKPIMDVAIARFREFQALRNELEETRGKLADRKDVDKAKAILMRQKGISEEAAYAALRKLAMDRNQRLGEVARMLIAAAELLG</sequence>
<dbReference type="Gene3D" id="3.40.50.2300">
    <property type="match status" value="1"/>
</dbReference>
<dbReference type="KEGG" id="afy:BW247_07055"/>
<dbReference type="PIRSF" id="PIRSF036382">
    <property type="entry name" value="RR_antiterm"/>
    <property type="match status" value="1"/>
</dbReference>
<keyword evidence="1" id="KW-0597">Phosphoprotein</keyword>
<feature type="domain" description="ANTAR" evidence="3">
    <location>
        <begin position="124"/>
        <end position="185"/>
    </location>
</feature>
<dbReference type="OrthoDB" id="9782798at2"/>
<dbReference type="PANTHER" id="PTHR43367">
    <property type="match status" value="1"/>
</dbReference>
<dbReference type="Gene3D" id="1.10.10.10">
    <property type="entry name" value="Winged helix-like DNA-binding domain superfamily/Winged helix DNA-binding domain"/>
    <property type="match status" value="1"/>
</dbReference>
<dbReference type="Pfam" id="PF00072">
    <property type="entry name" value="Response_reg"/>
    <property type="match status" value="1"/>
</dbReference>
<dbReference type="InterPro" id="IPR036388">
    <property type="entry name" value="WH-like_DNA-bd_sf"/>
</dbReference>
<keyword evidence="5" id="KW-1185">Reference proteome</keyword>
<dbReference type="PROSITE" id="PS50110">
    <property type="entry name" value="RESPONSE_REGULATORY"/>
    <property type="match status" value="1"/>
</dbReference>
<dbReference type="RefSeq" id="WP_076836528.1">
    <property type="nucleotide sequence ID" value="NZ_CP019434.1"/>
</dbReference>
<feature type="domain" description="Response regulatory" evidence="2">
    <location>
        <begin position="4"/>
        <end position="118"/>
    </location>
</feature>
<evidence type="ECO:0008006" key="6">
    <source>
        <dbReference type="Google" id="ProtNLM"/>
    </source>
</evidence>
<proteinExistence type="predicted"/>
<dbReference type="InterPro" id="IPR008327">
    <property type="entry name" value="Sig_transdc_resp-reg_antiterm"/>
</dbReference>
<dbReference type="Proteomes" id="UP000243807">
    <property type="component" value="Chromosome"/>
</dbReference>
<dbReference type="InterPro" id="IPR011006">
    <property type="entry name" value="CheY-like_superfamily"/>
</dbReference>
<dbReference type="PANTHER" id="PTHR43367:SF1">
    <property type="entry name" value="TWO-COMPONENT RESPONSE REGULATOR-LIKE APRR6-RELATED"/>
    <property type="match status" value="1"/>
</dbReference>
<accession>A0A1P8UGF5</accession>
<evidence type="ECO:0000313" key="4">
    <source>
        <dbReference type="EMBL" id="APZ42880.1"/>
    </source>
</evidence>
<evidence type="ECO:0000313" key="5">
    <source>
        <dbReference type="Proteomes" id="UP000243807"/>
    </source>
</evidence>
<dbReference type="InterPro" id="IPR001789">
    <property type="entry name" value="Sig_transdc_resp-reg_receiver"/>
</dbReference>
<dbReference type="AlphaFoldDB" id="A0A1P8UGF5"/>
<name>A0A1P8UGF5_9GAMM</name>
<dbReference type="EMBL" id="CP019434">
    <property type="protein sequence ID" value="APZ42880.1"/>
    <property type="molecule type" value="Genomic_DNA"/>
</dbReference>
<dbReference type="InterPro" id="IPR005561">
    <property type="entry name" value="ANTAR"/>
</dbReference>
<gene>
    <name evidence="4" type="ORF">BW247_07055</name>
</gene>
<evidence type="ECO:0000259" key="3">
    <source>
        <dbReference type="PROSITE" id="PS50921"/>
    </source>
</evidence>
<feature type="modified residue" description="4-aspartylphosphate" evidence="1">
    <location>
        <position position="54"/>
    </location>
</feature>
<dbReference type="GO" id="GO:0003723">
    <property type="term" value="F:RNA binding"/>
    <property type="evidence" value="ECO:0007669"/>
    <property type="project" value="InterPro"/>
</dbReference>
<evidence type="ECO:0000259" key="2">
    <source>
        <dbReference type="PROSITE" id="PS50110"/>
    </source>
</evidence>
<dbReference type="STRING" id="1765967.BW247_07055"/>
<protein>
    <recommendedName>
        <fullName evidence="6">Response regulator</fullName>
    </recommendedName>
</protein>
<reference evidence="4 5" key="1">
    <citation type="submission" date="2017-01" db="EMBL/GenBank/DDBJ databases">
        <title>Draft sequence of Acidihalobacter ferrooxidans strain DSM 14175 (strain V8).</title>
        <authorList>
            <person name="Khaleque H.N."/>
            <person name="Ramsay J.P."/>
            <person name="Murphy R.J.T."/>
            <person name="Kaksonen A.H."/>
            <person name="Boxall N.J."/>
            <person name="Watkin E.L.J."/>
        </authorList>
    </citation>
    <scope>NUCLEOTIDE SEQUENCE [LARGE SCALE GENOMIC DNA]</scope>
    <source>
        <strain evidence="4 5">V8</strain>
    </source>
</reference>
<organism evidence="4 5">
    <name type="scientific">Acidihalobacter ferrooxydans</name>
    <dbReference type="NCBI Taxonomy" id="1765967"/>
    <lineage>
        <taxon>Bacteria</taxon>
        <taxon>Pseudomonadati</taxon>
        <taxon>Pseudomonadota</taxon>
        <taxon>Gammaproteobacteria</taxon>
        <taxon>Chromatiales</taxon>
        <taxon>Ectothiorhodospiraceae</taxon>
        <taxon>Acidihalobacter</taxon>
    </lineage>
</organism>
<dbReference type="SMART" id="SM00448">
    <property type="entry name" value="REC"/>
    <property type="match status" value="1"/>
</dbReference>
<dbReference type="GO" id="GO:0000160">
    <property type="term" value="P:phosphorelay signal transduction system"/>
    <property type="evidence" value="ECO:0007669"/>
    <property type="project" value="InterPro"/>
</dbReference>
<dbReference type="Pfam" id="PF03861">
    <property type="entry name" value="ANTAR"/>
    <property type="match status" value="1"/>
</dbReference>
<evidence type="ECO:0000256" key="1">
    <source>
        <dbReference type="PROSITE-ProRule" id="PRU00169"/>
    </source>
</evidence>
<dbReference type="SMART" id="SM01012">
    <property type="entry name" value="ANTAR"/>
    <property type="match status" value="1"/>
</dbReference>